<dbReference type="EMBL" id="FQXB01000003">
    <property type="protein sequence ID" value="SHH15004.1"/>
    <property type="molecule type" value="Genomic_DNA"/>
</dbReference>
<dbReference type="OrthoDB" id="9779910at2"/>
<name>A0A1M5QLM8_9RHOB</name>
<dbReference type="Gene3D" id="3.40.50.2020">
    <property type="match status" value="1"/>
</dbReference>
<keyword evidence="4" id="KW-1185">Reference proteome</keyword>
<evidence type="ECO:0000256" key="1">
    <source>
        <dbReference type="ARBA" id="ARBA00008007"/>
    </source>
</evidence>
<evidence type="ECO:0000313" key="3">
    <source>
        <dbReference type="EMBL" id="SHH15004.1"/>
    </source>
</evidence>
<evidence type="ECO:0000259" key="2">
    <source>
        <dbReference type="Pfam" id="PF18912"/>
    </source>
</evidence>
<dbReference type="AlphaFoldDB" id="A0A1M5QLM8"/>
<evidence type="ECO:0000313" key="4">
    <source>
        <dbReference type="Proteomes" id="UP000184074"/>
    </source>
</evidence>
<dbReference type="STRING" id="1508389.SAMN05444003_2195"/>
<dbReference type="PANTHER" id="PTHR47505:SF1">
    <property type="entry name" value="DNA UTILIZATION PROTEIN YHGH"/>
    <property type="match status" value="1"/>
</dbReference>
<sequence>MLMQSLIQAIYPPQCIACAAPTDMEHGLCGECWPQTKFITGTICDKCGVPLPGDAGGVVFHCDDCMRIARPWDRGRAALAYADVGRKLVLGLKHGDRLDYLPTMSRWMAASGKDLFQGNPLLVPVPLHRWRLFRRKYNQAAELTKSMGRITGHEVCLDALVRAQQTPKLDGKSREERFQILQDVIKPNSERSKQIQSRSIVLIDDVMTSGATLAACTGACKKAGAETVSVLVLARVAKDT</sequence>
<dbReference type="SUPFAM" id="SSF53271">
    <property type="entry name" value="PRTase-like"/>
    <property type="match status" value="1"/>
</dbReference>
<dbReference type="InterPro" id="IPR044005">
    <property type="entry name" value="DZR_2"/>
</dbReference>
<dbReference type="PANTHER" id="PTHR47505">
    <property type="entry name" value="DNA UTILIZATION PROTEIN YHGH"/>
    <property type="match status" value="1"/>
</dbReference>
<dbReference type="CDD" id="cd06223">
    <property type="entry name" value="PRTases_typeI"/>
    <property type="match status" value="1"/>
</dbReference>
<dbReference type="InterPro" id="IPR000836">
    <property type="entry name" value="PRTase_dom"/>
</dbReference>
<feature type="domain" description="Double zinc ribbon" evidence="2">
    <location>
        <begin position="6"/>
        <end position="66"/>
    </location>
</feature>
<dbReference type="InterPro" id="IPR029057">
    <property type="entry name" value="PRTase-like"/>
</dbReference>
<dbReference type="Pfam" id="PF18912">
    <property type="entry name" value="DZR_2"/>
    <property type="match status" value="1"/>
</dbReference>
<dbReference type="RefSeq" id="WP_072901476.1">
    <property type="nucleotide sequence ID" value="NZ_FQXB01000003.1"/>
</dbReference>
<proteinExistence type="inferred from homology"/>
<dbReference type="Proteomes" id="UP000184074">
    <property type="component" value="Unassembled WGS sequence"/>
</dbReference>
<gene>
    <name evidence="3" type="ORF">SAMN05444003_2195</name>
</gene>
<comment type="similarity">
    <text evidence="1">Belongs to the ComF/GntX family.</text>
</comment>
<dbReference type="InterPro" id="IPR051910">
    <property type="entry name" value="ComF/GntX_DNA_util-trans"/>
</dbReference>
<accession>A0A1M5QLM8</accession>
<reference evidence="3 4" key="1">
    <citation type="submission" date="2016-11" db="EMBL/GenBank/DDBJ databases">
        <authorList>
            <person name="Jaros S."/>
            <person name="Januszkiewicz K."/>
            <person name="Wedrychowicz H."/>
        </authorList>
    </citation>
    <scope>NUCLEOTIDE SEQUENCE [LARGE SCALE GENOMIC DNA]</scope>
    <source>
        <strain evidence="3 4">DSM 28715</strain>
    </source>
</reference>
<organism evidence="3 4">
    <name type="scientific">Cognatiyoonia sediminum</name>
    <dbReference type="NCBI Taxonomy" id="1508389"/>
    <lineage>
        <taxon>Bacteria</taxon>
        <taxon>Pseudomonadati</taxon>
        <taxon>Pseudomonadota</taxon>
        <taxon>Alphaproteobacteria</taxon>
        <taxon>Rhodobacterales</taxon>
        <taxon>Paracoccaceae</taxon>
        <taxon>Cognatiyoonia</taxon>
    </lineage>
</organism>
<protein>
    <submittedName>
        <fullName evidence="3">ComF family protein</fullName>
    </submittedName>
</protein>